<keyword evidence="3" id="KW-1185">Reference proteome</keyword>
<dbReference type="Proteomes" id="UP000054538">
    <property type="component" value="Unassembled WGS sequence"/>
</dbReference>
<gene>
    <name evidence="2" type="ORF">PAXRUDRAFT_828577</name>
</gene>
<sequence>MVFPTNYRTLQSFMGQLHGLSVTRRRPAKETLRDPPHRARGPFISQSDSLDG</sequence>
<dbReference type="HOGENOM" id="CLU_3087898_0_0_1"/>
<proteinExistence type="predicted"/>
<feature type="region of interest" description="Disordered" evidence="1">
    <location>
        <begin position="21"/>
        <end position="52"/>
    </location>
</feature>
<name>A0A0D0E140_9AGAM</name>
<evidence type="ECO:0000256" key="1">
    <source>
        <dbReference type="SAM" id="MobiDB-lite"/>
    </source>
</evidence>
<accession>A0A0D0E140</accession>
<evidence type="ECO:0000313" key="2">
    <source>
        <dbReference type="EMBL" id="KIK93834.1"/>
    </source>
</evidence>
<reference evidence="2 3" key="1">
    <citation type="submission" date="2014-04" db="EMBL/GenBank/DDBJ databases">
        <authorList>
            <consortium name="DOE Joint Genome Institute"/>
            <person name="Kuo A."/>
            <person name="Kohler A."/>
            <person name="Jargeat P."/>
            <person name="Nagy L.G."/>
            <person name="Floudas D."/>
            <person name="Copeland A."/>
            <person name="Barry K.W."/>
            <person name="Cichocki N."/>
            <person name="Veneault-Fourrey C."/>
            <person name="LaButti K."/>
            <person name="Lindquist E.A."/>
            <person name="Lipzen A."/>
            <person name="Lundell T."/>
            <person name="Morin E."/>
            <person name="Murat C."/>
            <person name="Sun H."/>
            <person name="Tunlid A."/>
            <person name="Henrissat B."/>
            <person name="Grigoriev I.V."/>
            <person name="Hibbett D.S."/>
            <person name="Martin F."/>
            <person name="Nordberg H.P."/>
            <person name="Cantor M.N."/>
            <person name="Hua S.X."/>
        </authorList>
    </citation>
    <scope>NUCLEOTIDE SEQUENCE [LARGE SCALE GENOMIC DNA]</scope>
    <source>
        <strain evidence="2 3">Ve08.2h10</strain>
    </source>
</reference>
<dbReference type="EMBL" id="KN825150">
    <property type="protein sequence ID" value="KIK93834.1"/>
    <property type="molecule type" value="Genomic_DNA"/>
</dbReference>
<evidence type="ECO:0000313" key="3">
    <source>
        <dbReference type="Proteomes" id="UP000054538"/>
    </source>
</evidence>
<organism evidence="2 3">
    <name type="scientific">Paxillus rubicundulus Ve08.2h10</name>
    <dbReference type="NCBI Taxonomy" id="930991"/>
    <lineage>
        <taxon>Eukaryota</taxon>
        <taxon>Fungi</taxon>
        <taxon>Dikarya</taxon>
        <taxon>Basidiomycota</taxon>
        <taxon>Agaricomycotina</taxon>
        <taxon>Agaricomycetes</taxon>
        <taxon>Agaricomycetidae</taxon>
        <taxon>Boletales</taxon>
        <taxon>Paxilineae</taxon>
        <taxon>Paxillaceae</taxon>
        <taxon>Paxillus</taxon>
    </lineage>
</organism>
<reference evidence="3" key="2">
    <citation type="submission" date="2015-01" db="EMBL/GenBank/DDBJ databases">
        <title>Evolutionary Origins and Diversification of the Mycorrhizal Mutualists.</title>
        <authorList>
            <consortium name="DOE Joint Genome Institute"/>
            <consortium name="Mycorrhizal Genomics Consortium"/>
            <person name="Kohler A."/>
            <person name="Kuo A."/>
            <person name="Nagy L.G."/>
            <person name="Floudas D."/>
            <person name="Copeland A."/>
            <person name="Barry K.W."/>
            <person name="Cichocki N."/>
            <person name="Veneault-Fourrey C."/>
            <person name="LaButti K."/>
            <person name="Lindquist E.A."/>
            <person name="Lipzen A."/>
            <person name="Lundell T."/>
            <person name="Morin E."/>
            <person name="Murat C."/>
            <person name="Riley R."/>
            <person name="Ohm R."/>
            <person name="Sun H."/>
            <person name="Tunlid A."/>
            <person name="Henrissat B."/>
            <person name="Grigoriev I.V."/>
            <person name="Hibbett D.S."/>
            <person name="Martin F."/>
        </authorList>
    </citation>
    <scope>NUCLEOTIDE SEQUENCE [LARGE SCALE GENOMIC DNA]</scope>
    <source>
        <strain evidence="3">Ve08.2h10</strain>
    </source>
</reference>
<feature type="compositionally biased region" description="Basic and acidic residues" evidence="1">
    <location>
        <begin position="28"/>
        <end position="37"/>
    </location>
</feature>
<dbReference type="InParanoid" id="A0A0D0E140"/>
<protein>
    <submittedName>
        <fullName evidence="2">Uncharacterized protein</fullName>
    </submittedName>
</protein>
<dbReference type="AlphaFoldDB" id="A0A0D0E140"/>